<comment type="catalytic activity">
    <reaction evidence="9">
        <text>O-phospho-L-homoserine + H2O = L-threonine + phosphate</text>
        <dbReference type="Rhea" id="RHEA:10840"/>
        <dbReference type="ChEBI" id="CHEBI:15377"/>
        <dbReference type="ChEBI" id="CHEBI:43474"/>
        <dbReference type="ChEBI" id="CHEBI:57590"/>
        <dbReference type="ChEBI" id="CHEBI:57926"/>
        <dbReference type="EC" id="4.2.3.1"/>
    </reaction>
</comment>
<dbReference type="CDD" id="cd01563">
    <property type="entry name" value="Thr-synth_1"/>
    <property type="match status" value="1"/>
</dbReference>
<dbReference type="PROSITE" id="PS00165">
    <property type="entry name" value="DEHYDRATASE_SER_THR"/>
    <property type="match status" value="1"/>
</dbReference>
<dbReference type="FunFam" id="3.40.50.1100:FF:000013">
    <property type="entry name" value="Threonine synthase"/>
    <property type="match status" value="1"/>
</dbReference>
<evidence type="ECO:0000256" key="1">
    <source>
        <dbReference type="ARBA" id="ARBA00001933"/>
    </source>
</evidence>
<comment type="caution">
    <text evidence="13">The sequence shown here is derived from an EMBL/GenBank/DDBJ whole genome shotgun (WGS) entry which is preliminary data.</text>
</comment>
<accession>A0A523RXU3</accession>
<organism evidence="13 14">
    <name type="scientific">Aerophobetes bacterium</name>
    <dbReference type="NCBI Taxonomy" id="2030807"/>
    <lineage>
        <taxon>Bacteria</taxon>
        <taxon>Candidatus Aerophobota</taxon>
    </lineage>
</organism>
<reference evidence="13 14" key="1">
    <citation type="submission" date="2019-03" db="EMBL/GenBank/DDBJ databases">
        <title>Metabolic potential of uncultured bacteria and archaea associated with petroleum seepage in deep-sea sediments.</title>
        <authorList>
            <person name="Dong X."/>
            <person name="Hubert C."/>
        </authorList>
    </citation>
    <scope>NUCLEOTIDE SEQUENCE [LARGE SCALE GENOMIC DNA]</scope>
    <source>
        <strain evidence="13">E44_bin7</strain>
    </source>
</reference>
<dbReference type="Gene3D" id="3.40.50.1100">
    <property type="match status" value="2"/>
</dbReference>
<gene>
    <name evidence="13" type="ORF">E3J84_04055</name>
</gene>
<evidence type="ECO:0000256" key="3">
    <source>
        <dbReference type="ARBA" id="ARBA00005517"/>
    </source>
</evidence>
<dbReference type="GO" id="GO:0004795">
    <property type="term" value="F:threonine synthase activity"/>
    <property type="evidence" value="ECO:0007669"/>
    <property type="project" value="UniProtKB-UniRule"/>
</dbReference>
<evidence type="ECO:0000256" key="6">
    <source>
        <dbReference type="ARBA" id="ARBA00022605"/>
    </source>
</evidence>
<dbReference type="SUPFAM" id="SSF53686">
    <property type="entry name" value="Tryptophan synthase beta subunit-like PLP-dependent enzymes"/>
    <property type="match status" value="1"/>
</dbReference>
<evidence type="ECO:0000256" key="7">
    <source>
        <dbReference type="ARBA" id="ARBA00022697"/>
    </source>
</evidence>
<feature type="modified residue" description="N6-(pyridoxal phosphate)lysine" evidence="11">
    <location>
        <position position="114"/>
    </location>
</feature>
<sequence length="420" mass="46194">MRLRCIECGKEYPIDEARYRCECGELLEVVHPLEALKKKLSRKLFDERLTRKEFPYNSGVWRYKELILDVDDKFIISKPEGNTNLYKAEKVGEYAGLKEILLKHEGENPTASFKDRGMTCGISAAKMLGFKKVACASTGNTSASMASYAAMAGMESIVFIPEGKITFGKLAQALAYGAKTLQIKGDFDDTMQLVQEVCEELKIYLLNSVNPFRIEGQKAIGFEILQQLGWQVPHWIVLPGGNLGNNTALSKGLKELYELGIIGKVPKIAVIQAHGANPLYRMWKNKTSFKPVKAETIATAVKIGNPVSWKKSIRGIEWSGGVVEEVTDQEIMDAKAVVDASGIGAEPASCCSVAGVRKLVRAGIVNKDEKVVAILTGNLLKDPDAVVNYHLGKLKGIKSNYANKPIQIEASLEAVRRVLE</sequence>
<evidence type="ECO:0000256" key="4">
    <source>
        <dbReference type="ARBA" id="ARBA00013028"/>
    </source>
</evidence>
<dbReference type="GO" id="GO:0030170">
    <property type="term" value="F:pyridoxal phosphate binding"/>
    <property type="evidence" value="ECO:0007669"/>
    <property type="project" value="InterPro"/>
</dbReference>
<keyword evidence="6" id="KW-0028">Amino-acid biosynthesis</keyword>
<dbReference type="InterPro" id="IPR000634">
    <property type="entry name" value="Ser/Thr_deHydtase_PyrdxlP-BS"/>
</dbReference>
<dbReference type="InterPro" id="IPR004450">
    <property type="entry name" value="Thr_synthase-like"/>
</dbReference>
<proteinExistence type="inferred from homology"/>
<dbReference type="PANTHER" id="PTHR10314">
    <property type="entry name" value="CYSTATHIONINE BETA-SYNTHASE"/>
    <property type="match status" value="1"/>
</dbReference>
<dbReference type="UniPathway" id="UPA00050">
    <property type="reaction ID" value="UER00065"/>
</dbReference>
<evidence type="ECO:0000313" key="13">
    <source>
        <dbReference type="EMBL" id="TET10429.1"/>
    </source>
</evidence>
<dbReference type="Pfam" id="PF00291">
    <property type="entry name" value="PALP"/>
    <property type="match status" value="1"/>
</dbReference>
<evidence type="ECO:0000256" key="10">
    <source>
        <dbReference type="NCBIfam" id="TIGR00260"/>
    </source>
</evidence>
<feature type="domain" description="Tryptophan synthase beta chain-like PALP" evidence="12">
    <location>
        <begin position="76"/>
        <end position="377"/>
    </location>
</feature>
<dbReference type="NCBIfam" id="TIGR00260">
    <property type="entry name" value="thrC"/>
    <property type="match status" value="1"/>
</dbReference>
<comment type="pathway">
    <text evidence="2">Amino-acid biosynthesis; L-threonine biosynthesis; L-threonine from L-aspartate: step 5/5.</text>
</comment>
<dbReference type="EMBL" id="SOKJ01000227">
    <property type="protein sequence ID" value="TET10429.1"/>
    <property type="molecule type" value="Genomic_DNA"/>
</dbReference>
<evidence type="ECO:0000256" key="9">
    <source>
        <dbReference type="ARBA" id="ARBA00049144"/>
    </source>
</evidence>
<evidence type="ECO:0000256" key="2">
    <source>
        <dbReference type="ARBA" id="ARBA00004979"/>
    </source>
</evidence>
<evidence type="ECO:0000256" key="8">
    <source>
        <dbReference type="ARBA" id="ARBA00022898"/>
    </source>
</evidence>
<dbReference type="Proteomes" id="UP000316360">
    <property type="component" value="Unassembled WGS sequence"/>
</dbReference>
<evidence type="ECO:0000256" key="11">
    <source>
        <dbReference type="PIRSR" id="PIRSR604450-51"/>
    </source>
</evidence>
<comment type="similarity">
    <text evidence="3">Belongs to the threonine synthase family.</text>
</comment>
<dbReference type="AlphaFoldDB" id="A0A523RXU3"/>
<dbReference type="InterPro" id="IPR036052">
    <property type="entry name" value="TrpB-like_PALP_sf"/>
</dbReference>
<comment type="cofactor">
    <cofactor evidence="1 11">
        <name>pyridoxal 5'-phosphate</name>
        <dbReference type="ChEBI" id="CHEBI:597326"/>
    </cofactor>
</comment>
<protein>
    <recommendedName>
        <fullName evidence="5 10">Threonine synthase</fullName>
        <ecNumber evidence="4 10">4.2.3.1</ecNumber>
    </recommendedName>
</protein>
<keyword evidence="8 11" id="KW-0663">Pyridoxal phosphate</keyword>
<dbReference type="GO" id="GO:0009088">
    <property type="term" value="P:threonine biosynthetic process"/>
    <property type="evidence" value="ECO:0007669"/>
    <property type="project" value="UniProtKB-UniRule"/>
</dbReference>
<keyword evidence="13" id="KW-0456">Lyase</keyword>
<evidence type="ECO:0000259" key="12">
    <source>
        <dbReference type="Pfam" id="PF00291"/>
    </source>
</evidence>
<evidence type="ECO:0000256" key="5">
    <source>
        <dbReference type="ARBA" id="ARBA00018679"/>
    </source>
</evidence>
<dbReference type="InterPro" id="IPR050214">
    <property type="entry name" value="Cys_Synth/Cystath_Beta-Synth"/>
</dbReference>
<evidence type="ECO:0000313" key="14">
    <source>
        <dbReference type="Proteomes" id="UP000316360"/>
    </source>
</evidence>
<dbReference type="EC" id="4.2.3.1" evidence="4 10"/>
<keyword evidence="7" id="KW-0791">Threonine biosynthesis</keyword>
<name>A0A523RXU3_UNCAE</name>
<dbReference type="InterPro" id="IPR001926">
    <property type="entry name" value="TrpB-like_PALP"/>
</dbReference>